<name>A0A852RLC0_9ACTN</name>
<evidence type="ECO:0000313" key="2">
    <source>
        <dbReference type="Proteomes" id="UP000582231"/>
    </source>
</evidence>
<comment type="caution">
    <text evidence="1">The sequence shown here is derived from an EMBL/GenBank/DDBJ whole genome shotgun (WGS) entry which is preliminary data.</text>
</comment>
<proteinExistence type="predicted"/>
<evidence type="ECO:0008006" key="3">
    <source>
        <dbReference type="Google" id="ProtNLM"/>
    </source>
</evidence>
<sequence length="232" mass="25075">MGTLAERNGYDVGLHLLDRQVVGADDRLVGKVDDVELFIEDDGALVPTALLMGLPALLPRFGRRLGAGLARAHRLVREAAADQDLPLVVDFDLVEEVSSDVRLSQPAHGLLHRMAHDRAADPRRCRVGDLLGIPVRCPNLPRRSKILDLRMVGAPDGPGEHRVVALLVGPGRPGALFGYDRRSEPGPAVVAAVIHWLHRHARIVELGAGVEIDHEAQEVRIAEGTSLAPLRG</sequence>
<gene>
    <name evidence="1" type="ORF">BJ958_002965</name>
</gene>
<dbReference type="RefSeq" id="WP_179727594.1">
    <property type="nucleotide sequence ID" value="NZ_BAABEF010000001.1"/>
</dbReference>
<reference evidence="1 2" key="1">
    <citation type="submission" date="2020-07" db="EMBL/GenBank/DDBJ databases">
        <title>Sequencing the genomes of 1000 actinobacteria strains.</title>
        <authorList>
            <person name="Klenk H.-P."/>
        </authorList>
    </citation>
    <scope>NUCLEOTIDE SEQUENCE [LARGE SCALE GENOMIC DNA]</scope>
    <source>
        <strain evidence="1 2">DSM 19082</strain>
    </source>
</reference>
<dbReference type="Proteomes" id="UP000582231">
    <property type="component" value="Unassembled WGS sequence"/>
</dbReference>
<accession>A0A852RLC0</accession>
<protein>
    <recommendedName>
        <fullName evidence="3">PRC-barrel domain containing protein</fullName>
    </recommendedName>
</protein>
<dbReference type="AlphaFoldDB" id="A0A852RLC0"/>
<organism evidence="1 2">
    <name type="scientific">Nocardioides kongjuensis</name>
    <dbReference type="NCBI Taxonomy" id="349522"/>
    <lineage>
        <taxon>Bacteria</taxon>
        <taxon>Bacillati</taxon>
        <taxon>Actinomycetota</taxon>
        <taxon>Actinomycetes</taxon>
        <taxon>Propionibacteriales</taxon>
        <taxon>Nocardioidaceae</taxon>
        <taxon>Nocardioides</taxon>
    </lineage>
</organism>
<evidence type="ECO:0000313" key="1">
    <source>
        <dbReference type="EMBL" id="NYD31419.1"/>
    </source>
</evidence>
<keyword evidence="2" id="KW-1185">Reference proteome</keyword>
<dbReference type="EMBL" id="JACCBF010000001">
    <property type="protein sequence ID" value="NYD31419.1"/>
    <property type="molecule type" value="Genomic_DNA"/>
</dbReference>